<gene>
    <name evidence="6" type="ORF">GPECTOR_2g1377</name>
</gene>
<dbReference type="Pfam" id="PF13920">
    <property type="entry name" value="zf-C3HC4_3"/>
    <property type="match status" value="1"/>
</dbReference>
<evidence type="ECO:0008006" key="8">
    <source>
        <dbReference type="Google" id="ProtNLM"/>
    </source>
</evidence>
<evidence type="ECO:0000256" key="1">
    <source>
        <dbReference type="ARBA" id="ARBA00022723"/>
    </source>
</evidence>
<name>A0A150H0Y5_GONPE</name>
<feature type="region of interest" description="Disordered" evidence="4">
    <location>
        <begin position="420"/>
        <end position="481"/>
    </location>
</feature>
<evidence type="ECO:0000256" key="2">
    <source>
        <dbReference type="ARBA" id="ARBA00022771"/>
    </source>
</evidence>
<keyword evidence="5" id="KW-0472">Membrane</keyword>
<keyword evidence="5" id="KW-0812">Transmembrane</keyword>
<keyword evidence="1" id="KW-0479">Metal-binding</keyword>
<keyword evidence="2" id="KW-0863">Zinc-finger</keyword>
<dbReference type="PANTHER" id="PTHR46858">
    <property type="entry name" value="OS05G0521000 PROTEIN"/>
    <property type="match status" value="1"/>
</dbReference>
<proteinExistence type="predicted"/>
<evidence type="ECO:0000256" key="4">
    <source>
        <dbReference type="SAM" id="MobiDB-lite"/>
    </source>
</evidence>
<dbReference type="Gene3D" id="3.30.40.10">
    <property type="entry name" value="Zinc/RING finger domain, C3HC4 (zinc finger)"/>
    <property type="match status" value="1"/>
</dbReference>
<dbReference type="OrthoDB" id="542391at2759"/>
<dbReference type="EMBL" id="LSYV01000003">
    <property type="protein sequence ID" value="KXZ55826.1"/>
    <property type="molecule type" value="Genomic_DNA"/>
</dbReference>
<reference evidence="7" key="1">
    <citation type="journal article" date="2016" name="Nat. Commun.">
        <title>The Gonium pectorale genome demonstrates co-option of cell cycle regulation during the evolution of multicellularity.</title>
        <authorList>
            <person name="Hanschen E.R."/>
            <person name="Marriage T.N."/>
            <person name="Ferris P.J."/>
            <person name="Hamaji T."/>
            <person name="Toyoda A."/>
            <person name="Fujiyama A."/>
            <person name="Neme R."/>
            <person name="Noguchi H."/>
            <person name="Minakuchi Y."/>
            <person name="Suzuki M."/>
            <person name="Kawai-Toyooka H."/>
            <person name="Smith D.R."/>
            <person name="Sparks H."/>
            <person name="Anderson J."/>
            <person name="Bakaric R."/>
            <person name="Luria V."/>
            <person name="Karger A."/>
            <person name="Kirschner M.W."/>
            <person name="Durand P.M."/>
            <person name="Michod R.E."/>
            <person name="Nozaki H."/>
            <person name="Olson B.J."/>
        </authorList>
    </citation>
    <scope>NUCLEOTIDE SEQUENCE [LARGE SCALE GENOMIC DNA]</scope>
    <source>
        <strain evidence="7">NIES-2863</strain>
    </source>
</reference>
<dbReference type="CDD" id="cd16646">
    <property type="entry name" value="mRING-HC-C2H2C4_MDM2-like"/>
    <property type="match status" value="1"/>
</dbReference>
<dbReference type="GO" id="GO:0061630">
    <property type="term" value="F:ubiquitin protein ligase activity"/>
    <property type="evidence" value="ECO:0007669"/>
    <property type="project" value="TreeGrafter"/>
</dbReference>
<evidence type="ECO:0000313" key="6">
    <source>
        <dbReference type="EMBL" id="KXZ55826.1"/>
    </source>
</evidence>
<organism evidence="6 7">
    <name type="scientific">Gonium pectorale</name>
    <name type="common">Green alga</name>
    <dbReference type="NCBI Taxonomy" id="33097"/>
    <lineage>
        <taxon>Eukaryota</taxon>
        <taxon>Viridiplantae</taxon>
        <taxon>Chlorophyta</taxon>
        <taxon>core chlorophytes</taxon>
        <taxon>Chlorophyceae</taxon>
        <taxon>CS clade</taxon>
        <taxon>Chlamydomonadales</taxon>
        <taxon>Volvocaceae</taxon>
        <taxon>Gonium</taxon>
    </lineage>
</organism>
<dbReference type="PANTHER" id="PTHR46858:SF5">
    <property type="entry name" value="E3 UBIQUITIN-PROTEIN LIGASE APD1-RELATED"/>
    <property type="match status" value="1"/>
</dbReference>
<protein>
    <recommendedName>
        <fullName evidence="8">RING-type domain-containing protein</fullName>
    </recommendedName>
</protein>
<evidence type="ECO:0000256" key="5">
    <source>
        <dbReference type="SAM" id="Phobius"/>
    </source>
</evidence>
<dbReference type="AlphaFoldDB" id="A0A150H0Y5"/>
<accession>A0A150H0Y5</accession>
<dbReference type="InterPro" id="IPR013083">
    <property type="entry name" value="Znf_RING/FYVE/PHD"/>
</dbReference>
<feature type="transmembrane region" description="Helical" evidence="5">
    <location>
        <begin position="34"/>
        <end position="55"/>
    </location>
</feature>
<keyword evidence="3" id="KW-0862">Zinc</keyword>
<sequence>MAQLNWLDPSWDDDGAGLSSLERRQRKAAEKQDVLAFYSSLNFLFFVVVLLLLWSEIYAFATAPSRALTGAFFLELSRGITLALSQLRNLYAHVGHLAWTLNAVVYGADFTMRGVSVTDGAARLLGRGLYYLALALSGMVMYRTYPHAVQAPTRAAGLITLAAVTLFCVPRLYDLAAAATTKPADPVAAPNKKKAAQAAAATSSAAVQPSSAATSTVAPVAASQLGSQRHSSSSIPATVAPPGGGASLSAAATGVSASASKPRADSGGAKPNVAASAAGGAAKAAVQVAAAPPPPAPATPTASGGLFARITATVTSATAVAAPVLSGRAAKKAASAARKQAAATQPAPPPQYIIVQPPPPPRKVAVTDAAAAASQPQPVRNAWLNPNPVIKQAVPGKGPKGAPAAATAAAQGPSAAAAIHGIVVPPPPPPPPRQSPTAAAAAASVGLSSADPPLLSAHSSGGTPCTDPVAPPPTGLSAGAAIGEPVASHPARNASAATVAAGCPIAAQFAAAQLSTRASGGGAAVGAGPIDGLVSATIVTTDASFGPLVAHKHASGDLDISAAAANYRPYPSSGPAPQGADAESDSFSFFSIPPPAISDSTVNDSIAAMGGIADADGAAQTTAQELYSLYGPGSGYSSLTTFAADPVWNPNLPALFSPTATSAGRAPRVPPPGFPSHAYGGAFASFATGGVWSQHPPTGAAGPAATDVPAAAAVDALPLPPAGENGVLASLGFVEDGAADSSSGGGGDDGAGSCAICWSAPRQVGFLHGKTSHLCVCRRCAAQLREGVHRCPMCRQLIERIIDIF</sequence>
<feature type="compositionally biased region" description="Pro residues" evidence="4">
    <location>
        <begin position="424"/>
        <end position="434"/>
    </location>
</feature>
<evidence type="ECO:0000313" key="7">
    <source>
        <dbReference type="Proteomes" id="UP000075714"/>
    </source>
</evidence>
<evidence type="ECO:0000256" key="3">
    <source>
        <dbReference type="ARBA" id="ARBA00022833"/>
    </source>
</evidence>
<keyword evidence="5" id="KW-1133">Transmembrane helix</keyword>
<comment type="caution">
    <text evidence="6">The sequence shown here is derived from an EMBL/GenBank/DDBJ whole genome shotgun (WGS) entry which is preliminary data.</text>
</comment>
<dbReference type="GO" id="GO:0016567">
    <property type="term" value="P:protein ubiquitination"/>
    <property type="evidence" value="ECO:0007669"/>
    <property type="project" value="TreeGrafter"/>
</dbReference>
<dbReference type="GO" id="GO:0008270">
    <property type="term" value="F:zinc ion binding"/>
    <property type="evidence" value="ECO:0007669"/>
    <property type="project" value="UniProtKB-KW"/>
</dbReference>
<keyword evidence="7" id="KW-1185">Reference proteome</keyword>
<dbReference type="Proteomes" id="UP000075714">
    <property type="component" value="Unassembled WGS sequence"/>
</dbReference>